<evidence type="ECO:0000313" key="1">
    <source>
        <dbReference type="EMBL" id="VAW19322.1"/>
    </source>
</evidence>
<dbReference type="Gene3D" id="2.40.160.10">
    <property type="entry name" value="Porin"/>
    <property type="match status" value="1"/>
</dbReference>
<dbReference type="EMBL" id="UOEP01000097">
    <property type="protein sequence ID" value="VAW19322.1"/>
    <property type="molecule type" value="Genomic_DNA"/>
</dbReference>
<dbReference type="InterPro" id="IPR023614">
    <property type="entry name" value="Porin_dom_sf"/>
</dbReference>
<accession>A0A3B0TY87</accession>
<reference evidence="1" key="1">
    <citation type="submission" date="2018-06" db="EMBL/GenBank/DDBJ databases">
        <authorList>
            <person name="Zhirakovskaya E."/>
        </authorList>
    </citation>
    <scope>NUCLEOTIDE SEQUENCE</scope>
</reference>
<evidence type="ECO:0008006" key="2">
    <source>
        <dbReference type="Google" id="ProtNLM"/>
    </source>
</evidence>
<protein>
    <recommendedName>
        <fullName evidence="2">Phosphate-selective porin O and P</fullName>
    </recommendedName>
</protein>
<organism evidence="1">
    <name type="scientific">hydrothermal vent metagenome</name>
    <dbReference type="NCBI Taxonomy" id="652676"/>
    <lineage>
        <taxon>unclassified sequences</taxon>
        <taxon>metagenomes</taxon>
        <taxon>ecological metagenomes</taxon>
    </lineage>
</organism>
<proteinExistence type="predicted"/>
<sequence length="401" mass="44746">MNKTVLLIGLLFFAGYVNAQQFVNQENRYLNSAEKLLATDGRLTIGGYGEAHFNQPLGSETRRNGSLDVHRMVMLFGYRFNNRTQFITEIEYEHVKEVFIEQAFLQYRINNFIKFRAGLLLIPMGIINEYHEPTTFNGVERPLIDKYIAPSTWREIGFGFTGDVLPASLKYQVYVVNGFKSYDGSAKLSGKNGFRKGRQKGAESIISFPNITGKVEYYGIRGLNIGLSGYFGKTQSTLYDGIVKGDNAALAKADSSVVGISMLGADARYSLKGLRLRGQYYLSYQSNTRQYNYFTSKNGTPNDLGASMTGYYVEAGYNVFHPFDKMKTELTPFIRYGAYNMHNSVVAGSAKNGAYNTKSITTGLSWNLARGAVLKADLQFLKTATGSQYSKVFNAGFGVMF</sequence>
<dbReference type="SUPFAM" id="SSF56935">
    <property type="entry name" value="Porins"/>
    <property type="match status" value="1"/>
</dbReference>
<gene>
    <name evidence="1" type="ORF">MNBD_BACTEROID01-195</name>
</gene>
<dbReference type="AlphaFoldDB" id="A0A3B0TY87"/>
<name>A0A3B0TY87_9ZZZZ</name>